<dbReference type="InterPro" id="IPR011527">
    <property type="entry name" value="ABC1_TM_dom"/>
</dbReference>
<dbReference type="PANTHER" id="PTHR24221">
    <property type="entry name" value="ATP-BINDING CASSETTE SUB-FAMILY B"/>
    <property type="match status" value="1"/>
</dbReference>
<dbReference type="PROSITE" id="PS50893">
    <property type="entry name" value="ABC_TRANSPORTER_2"/>
    <property type="match status" value="1"/>
</dbReference>
<dbReference type="PROSITE" id="PS50929">
    <property type="entry name" value="ABC_TM1F"/>
    <property type="match status" value="1"/>
</dbReference>
<dbReference type="GO" id="GO:0016887">
    <property type="term" value="F:ATP hydrolysis activity"/>
    <property type="evidence" value="ECO:0007669"/>
    <property type="project" value="InterPro"/>
</dbReference>
<keyword evidence="3" id="KW-1003">Cell membrane</keyword>
<protein>
    <submittedName>
        <fullName evidence="12">ABC transporter related protein</fullName>
    </submittedName>
</protein>
<evidence type="ECO:0000313" key="12">
    <source>
        <dbReference type="EMBL" id="ALA59900.1"/>
    </source>
</evidence>
<dbReference type="EMBL" id="CP011801">
    <property type="protein sequence ID" value="ALA59900.1"/>
    <property type="molecule type" value="Genomic_DNA"/>
</dbReference>
<evidence type="ECO:0000256" key="5">
    <source>
        <dbReference type="ARBA" id="ARBA00022741"/>
    </source>
</evidence>
<keyword evidence="4 9" id="KW-0812">Transmembrane</keyword>
<dbReference type="Proteomes" id="UP000069205">
    <property type="component" value="Chromosome"/>
</dbReference>
<evidence type="ECO:0000256" key="9">
    <source>
        <dbReference type="SAM" id="Phobius"/>
    </source>
</evidence>
<feature type="transmembrane region" description="Helical" evidence="9">
    <location>
        <begin position="155"/>
        <end position="182"/>
    </location>
</feature>
<sequence>MSGKWRNGFLAMLWRLWENLTPRRRRQLVLLMLLMLVSAVAEVISLGAVLPFIGILTAPQKVFSHPMLAELMRVWGITSPDELVLPFTMGFAIAALSAGAIRLLLLWASTRLAFACGADLSIEVYRRTLYQPYCVHVNRNSSEVINGITNKVNGVVFGVLLPVLILLSSVVLLIAVTSALIAIDPLTAMATTLGFGLSYGAIAFLFKRKLNRNSERIATEQTQVIKVLQEGLGGIRDILLDGTQAVYCDAYRRADRPLRVAQGDNIFMGHCPRYAIEALGMMVIAVVAYVLSRQSGGIAMALPVLGALALGAQRILPALQQGYNAWAVVIGNHASVIDTLQLLDQPLSAEAVQPPPPPLVFLDNVTFNSVRFRYRSDGPWIVNGLSIVIPKGARVGIVGRTGSGKSTVLDLLMGLVVPTEGEILVDGQPIAGNRLRAWQRTIAHVPQSIFLADTTIAENIALGVPAADMDMARIRLAARQAQITDCVESQSEGYNTIVGERGVRLSGGQRQRIGIARALYKQASVLVFDEATSALDDATEQSVMDAINALDRDLTVLLIAHRLTTVRCCDMILELESGRVVAQGTYDDLLATRPIFRRSALAHGE</sequence>
<dbReference type="GO" id="GO:0034040">
    <property type="term" value="F:ATPase-coupled lipid transmembrane transporter activity"/>
    <property type="evidence" value="ECO:0007669"/>
    <property type="project" value="TreeGrafter"/>
</dbReference>
<feature type="domain" description="ABC transmembrane type-1" evidence="11">
    <location>
        <begin position="29"/>
        <end position="331"/>
    </location>
</feature>
<dbReference type="Gene3D" id="1.20.1560.10">
    <property type="entry name" value="ABC transporter type 1, transmembrane domain"/>
    <property type="match status" value="1"/>
</dbReference>
<dbReference type="InterPro" id="IPR003439">
    <property type="entry name" value="ABC_transporter-like_ATP-bd"/>
</dbReference>
<evidence type="ECO:0000256" key="8">
    <source>
        <dbReference type="ARBA" id="ARBA00023136"/>
    </source>
</evidence>
<dbReference type="Pfam" id="PF00005">
    <property type="entry name" value="ABC_tran"/>
    <property type="match status" value="1"/>
</dbReference>
<dbReference type="InterPro" id="IPR017871">
    <property type="entry name" value="ABC_transporter-like_CS"/>
</dbReference>
<dbReference type="AlphaFoldDB" id="A0A0K2GG29"/>
<dbReference type="STRING" id="42253.NITMOv2_3508"/>
<proteinExistence type="predicted"/>
<accession>A0A0K2GG29</accession>
<evidence type="ECO:0000256" key="6">
    <source>
        <dbReference type="ARBA" id="ARBA00022840"/>
    </source>
</evidence>
<evidence type="ECO:0000259" key="10">
    <source>
        <dbReference type="PROSITE" id="PS50893"/>
    </source>
</evidence>
<dbReference type="InterPro" id="IPR027417">
    <property type="entry name" value="P-loop_NTPase"/>
</dbReference>
<evidence type="ECO:0000256" key="4">
    <source>
        <dbReference type="ARBA" id="ARBA00022692"/>
    </source>
</evidence>
<evidence type="ECO:0000256" key="1">
    <source>
        <dbReference type="ARBA" id="ARBA00004651"/>
    </source>
</evidence>
<dbReference type="GO" id="GO:0140359">
    <property type="term" value="F:ABC-type transporter activity"/>
    <property type="evidence" value="ECO:0007669"/>
    <property type="project" value="InterPro"/>
</dbReference>
<dbReference type="Gene3D" id="3.40.50.300">
    <property type="entry name" value="P-loop containing nucleotide triphosphate hydrolases"/>
    <property type="match status" value="1"/>
</dbReference>
<dbReference type="SMART" id="SM00382">
    <property type="entry name" value="AAA"/>
    <property type="match status" value="1"/>
</dbReference>
<keyword evidence="8 9" id="KW-0472">Membrane</keyword>
<comment type="subcellular location">
    <subcellularLocation>
        <location evidence="1">Cell membrane</location>
        <topology evidence="1">Multi-pass membrane protein</topology>
    </subcellularLocation>
</comment>
<dbReference type="InterPro" id="IPR003593">
    <property type="entry name" value="AAA+_ATPase"/>
</dbReference>
<dbReference type="PROSITE" id="PS00211">
    <property type="entry name" value="ABC_TRANSPORTER_1"/>
    <property type="match status" value="1"/>
</dbReference>
<feature type="transmembrane region" description="Helical" evidence="9">
    <location>
        <begin position="274"/>
        <end position="292"/>
    </location>
</feature>
<dbReference type="SUPFAM" id="SSF90123">
    <property type="entry name" value="ABC transporter transmembrane region"/>
    <property type="match status" value="1"/>
</dbReference>
<dbReference type="Pfam" id="PF00664">
    <property type="entry name" value="ABC_membrane"/>
    <property type="match status" value="1"/>
</dbReference>
<dbReference type="GO" id="GO:0005524">
    <property type="term" value="F:ATP binding"/>
    <property type="evidence" value="ECO:0007669"/>
    <property type="project" value="UniProtKB-KW"/>
</dbReference>
<keyword evidence="5" id="KW-0547">Nucleotide-binding</keyword>
<dbReference type="PANTHER" id="PTHR24221:SF654">
    <property type="entry name" value="ATP-BINDING CASSETTE SUB-FAMILY B MEMBER 6"/>
    <property type="match status" value="1"/>
</dbReference>
<feature type="domain" description="ABC transporter" evidence="10">
    <location>
        <begin position="360"/>
        <end position="602"/>
    </location>
</feature>
<dbReference type="PATRIC" id="fig|42253.5.peg.3459"/>
<name>A0A0K2GG29_NITMO</name>
<evidence type="ECO:0000259" key="11">
    <source>
        <dbReference type="PROSITE" id="PS50929"/>
    </source>
</evidence>
<reference evidence="12 13" key="1">
    <citation type="journal article" date="2015" name="Proc. Natl. Acad. Sci. U.S.A.">
        <title>Expanded metabolic versatility of ubiquitous nitrite-oxidizing bacteria from the genus Nitrospira.</title>
        <authorList>
            <person name="Koch H."/>
            <person name="Lucker S."/>
            <person name="Albertsen M."/>
            <person name="Kitzinger K."/>
            <person name="Herbold C."/>
            <person name="Spieck E."/>
            <person name="Nielsen P.H."/>
            <person name="Wagner M."/>
            <person name="Daims H."/>
        </authorList>
    </citation>
    <scope>NUCLEOTIDE SEQUENCE [LARGE SCALE GENOMIC DNA]</scope>
    <source>
        <strain evidence="12 13">NSP M-1</strain>
    </source>
</reference>
<dbReference type="GO" id="GO:0005886">
    <property type="term" value="C:plasma membrane"/>
    <property type="evidence" value="ECO:0007669"/>
    <property type="project" value="UniProtKB-SubCell"/>
</dbReference>
<dbReference type="InterPro" id="IPR036640">
    <property type="entry name" value="ABC1_TM_sf"/>
</dbReference>
<keyword evidence="7 9" id="KW-1133">Transmembrane helix</keyword>
<keyword evidence="2" id="KW-0813">Transport</keyword>
<dbReference type="SUPFAM" id="SSF52540">
    <property type="entry name" value="P-loop containing nucleoside triphosphate hydrolases"/>
    <property type="match status" value="1"/>
</dbReference>
<organism evidence="12 13">
    <name type="scientific">Nitrospira moscoviensis</name>
    <dbReference type="NCBI Taxonomy" id="42253"/>
    <lineage>
        <taxon>Bacteria</taxon>
        <taxon>Pseudomonadati</taxon>
        <taxon>Nitrospirota</taxon>
        <taxon>Nitrospiria</taxon>
        <taxon>Nitrospirales</taxon>
        <taxon>Nitrospiraceae</taxon>
        <taxon>Nitrospira</taxon>
    </lineage>
</organism>
<evidence type="ECO:0000256" key="3">
    <source>
        <dbReference type="ARBA" id="ARBA00022475"/>
    </source>
</evidence>
<dbReference type="KEGG" id="nmv:NITMOv2_3508"/>
<evidence type="ECO:0000313" key="13">
    <source>
        <dbReference type="Proteomes" id="UP000069205"/>
    </source>
</evidence>
<evidence type="ECO:0000256" key="2">
    <source>
        <dbReference type="ARBA" id="ARBA00022448"/>
    </source>
</evidence>
<keyword evidence="6" id="KW-0067">ATP-binding</keyword>
<feature type="transmembrane region" description="Helical" evidence="9">
    <location>
        <begin position="188"/>
        <end position="206"/>
    </location>
</feature>
<feature type="transmembrane region" description="Helical" evidence="9">
    <location>
        <begin position="83"/>
        <end position="105"/>
    </location>
</feature>
<dbReference type="FunFam" id="3.40.50.300:FF:000221">
    <property type="entry name" value="Multidrug ABC transporter ATP-binding protein"/>
    <property type="match status" value="1"/>
</dbReference>
<feature type="transmembrane region" description="Helical" evidence="9">
    <location>
        <begin position="28"/>
        <end position="58"/>
    </location>
</feature>
<dbReference type="InterPro" id="IPR039421">
    <property type="entry name" value="Type_1_exporter"/>
</dbReference>
<evidence type="ECO:0000256" key="7">
    <source>
        <dbReference type="ARBA" id="ARBA00022989"/>
    </source>
</evidence>
<gene>
    <name evidence="12" type="ORF">NITMOv2_3508</name>
</gene>
<keyword evidence="13" id="KW-1185">Reference proteome</keyword>